<evidence type="ECO:0000256" key="2">
    <source>
        <dbReference type="ARBA" id="ARBA00023015"/>
    </source>
</evidence>
<accession>A0A2G2ZCB4</accession>
<feature type="region of interest" description="Disordered" evidence="6">
    <location>
        <begin position="271"/>
        <end position="296"/>
    </location>
</feature>
<keyword evidence="9" id="KW-1185">Reference proteome</keyword>
<feature type="region of interest" description="Disordered" evidence="6">
    <location>
        <begin position="149"/>
        <end position="171"/>
    </location>
</feature>
<dbReference type="PANTHER" id="PTHR43874">
    <property type="entry name" value="TWO-COMPONENT RESPONSE REGULATOR"/>
    <property type="match status" value="1"/>
</dbReference>
<dbReference type="InterPro" id="IPR045279">
    <property type="entry name" value="ARR-like"/>
</dbReference>
<keyword evidence="5" id="KW-0175">Coiled coil</keyword>
<dbReference type="InterPro" id="IPR011006">
    <property type="entry name" value="CheY-like_superfamily"/>
</dbReference>
<evidence type="ECO:0000256" key="3">
    <source>
        <dbReference type="ARBA" id="ARBA00023163"/>
    </source>
</evidence>
<proteinExistence type="predicted"/>
<dbReference type="SMART" id="SM00448">
    <property type="entry name" value="REC"/>
    <property type="match status" value="1"/>
</dbReference>
<evidence type="ECO:0000256" key="5">
    <source>
        <dbReference type="SAM" id="Coils"/>
    </source>
</evidence>
<reference evidence="8 9" key="1">
    <citation type="journal article" date="2014" name="Nat. Genet.">
        <title>Genome sequence of the hot pepper provides insights into the evolution of pungency in Capsicum species.</title>
        <authorList>
            <person name="Kim S."/>
            <person name="Park M."/>
            <person name="Yeom S.I."/>
            <person name="Kim Y.M."/>
            <person name="Lee J.M."/>
            <person name="Lee H.A."/>
            <person name="Seo E."/>
            <person name="Choi J."/>
            <person name="Cheong K."/>
            <person name="Kim K.T."/>
            <person name="Jung K."/>
            <person name="Lee G.W."/>
            <person name="Oh S.K."/>
            <person name="Bae C."/>
            <person name="Kim S.B."/>
            <person name="Lee H.Y."/>
            <person name="Kim S.Y."/>
            <person name="Kim M.S."/>
            <person name="Kang B.C."/>
            <person name="Jo Y.D."/>
            <person name="Yang H.B."/>
            <person name="Jeong H.J."/>
            <person name="Kang W.H."/>
            <person name="Kwon J.K."/>
            <person name="Shin C."/>
            <person name="Lim J.Y."/>
            <person name="Park J.H."/>
            <person name="Huh J.H."/>
            <person name="Kim J.S."/>
            <person name="Kim B.D."/>
            <person name="Cohen O."/>
            <person name="Paran I."/>
            <person name="Suh M.C."/>
            <person name="Lee S.B."/>
            <person name="Kim Y.K."/>
            <person name="Shin Y."/>
            <person name="Noh S.J."/>
            <person name="Park J."/>
            <person name="Seo Y.S."/>
            <person name="Kwon S.Y."/>
            <person name="Kim H.A."/>
            <person name="Park J.M."/>
            <person name="Kim H.J."/>
            <person name="Choi S.B."/>
            <person name="Bosland P.W."/>
            <person name="Reeves G."/>
            <person name="Jo S.H."/>
            <person name="Lee B.W."/>
            <person name="Cho H.T."/>
            <person name="Choi H.S."/>
            <person name="Lee M.S."/>
            <person name="Yu Y."/>
            <person name="Do Choi Y."/>
            <person name="Park B.S."/>
            <person name="van Deynze A."/>
            <person name="Ashrafi H."/>
            <person name="Hill T."/>
            <person name="Kim W.T."/>
            <person name="Pai H.S."/>
            <person name="Ahn H.K."/>
            <person name="Yeam I."/>
            <person name="Giovannoni J.J."/>
            <person name="Rose J.K."/>
            <person name="Sorensen I."/>
            <person name="Lee S.J."/>
            <person name="Kim R.W."/>
            <person name="Choi I.Y."/>
            <person name="Choi B.S."/>
            <person name="Lim J.S."/>
            <person name="Lee Y.H."/>
            <person name="Choi D."/>
        </authorList>
    </citation>
    <scope>NUCLEOTIDE SEQUENCE [LARGE SCALE GENOMIC DNA]</scope>
    <source>
        <strain evidence="9">cv. CM334</strain>
    </source>
</reference>
<dbReference type="AlphaFoldDB" id="A0A2G2ZCB4"/>
<dbReference type="Gramene" id="PHT79628">
    <property type="protein sequence ID" value="PHT79628"/>
    <property type="gene ID" value="T459_17680"/>
</dbReference>
<evidence type="ECO:0000256" key="1">
    <source>
        <dbReference type="ARBA" id="ARBA00023012"/>
    </source>
</evidence>
<gene>
    <name evidence="8" type="ORF">T459_17680</name>
</gene>
<feature type="domain" description="Response regulatory" evidence="7">
    <location>
        <begin position="31"/>
        <end position="149"/>
    </location>
</feature>
<keyword evidence="3" id="KW-0804">Transcription</keyword>
<dbReference type="EMBL" id="AYRZ02000006">
    <property type="protein sequence ID" value="PHT79628.1"/>
    <property type="molecule type" value="Genomic_DNA"/>
</dbReference>
<dbReference type="Proteomes" id="UP000222542">
    <property type="component" value="Unassembled WGS sequence"/>
</dbReference>
<dbReference type="GO" id="GO:0000160">
    <property type="term" value="P:phosphorelay signal transduction system"/>
    <property type="evidence" value="ECO:0007669"/>
    <property type="project" value="UniProtKB-KW"/>
</dbReference>
<evidence type="ECO:0000256" key="6">
    <source>
        <dbReference type="SAM" id="MobiDB-lite"/>
    </source>
</evidence>
<organism evidence="8 9">
    <name type="scientific">Capsicum annuum</name>
    <name type="common">Capsicum pepper</name>
    <dbReference type="NCBI Taxonomy" id="4072"/>
    <lineage>
        <taxon>Eukaryota</taxon>
        <taxon>Viridiplantae</taxon>
        <taxon>Streptophyta</taxon>
        <taxon>Embryophyta</taxon>
        <taxon>Tracheophyta</taxon>
        <taxon>Spermatophyta</taxon>
        <taxon>Magnoliopsida</taxon>
        <taxon>eudicotyledons</taxon>
        <taxon>Gunneridae</taxon>
        <taxon>Pentapetalae</taxon>
        <taxon>asterids</taxon>
        <taxon>lamiids</taxon>
        <taxon>Solanales</taxon>
        <taxon>Solanaceae</taxon>
        <taxon>Solanoideae</taxon>
        <taxon>Capsiceae</taxon>
        <taxon>Capsicum</taxon>
    </lineage>
</organism>
<dbReference type="Gene3D" id="3.40.50.2300">
    <property type="match status" value="1"/>
</dbReference>
<keyword evidence="2" id="KW-0805">Transcription regulation</keyword>
<dbReference type="PROSITE" id="PS50110">
    <property type="entry name" value="RESPONSE_REGULATORY"/>
    <property type="match status" value="1"/>
</dbReference>
<protein>
    <recommendedName>
        <fullName evidence="7">Response regulatory domain-containing protein</fullName>
    </recommendedName>
</protein>
<evidence type="ECO:0000259" key="7">
    <source>
        <dbReference type="PROSITE" id="PS50110"/>
    </source>
</evidence>
<comment type="caution">
    <text evidence="8">The sequence shown here is derived from an EMBL/GenBank/DDBJ whole genome shotgun (WGS) entry which is preliminary data.</text>
</comment>
<keyword evidence="1" id="KW-0902">Two-component regulatory system</keyword>
<comment type="caution">
    <text evidence="4">Lacks conserved residue(s) required for the propagation of feature annotation.</text>
</comment>
<dbReference type="SUPFAM" id="SSF52172">
    <property type="entry name" value="CheY-like"/>
    <property type="match status" value="1"/>
</dbReference>
<name>A0A2G2ZCB4_CAPAN</name>
<reference evidence="8 9" key="2">
    <citation type="journal article" date="2017" name="Genome Biol.">
        <title>New reference genome sequences of hot pepper reveal the massive evolution of plant disease-resistance genes by retroduplication.</title>
        <authorList>
            <person name="Kim S."/>
            <person name="Park J."/>
            <person name="Yeom S.I."/>
            <person name="Kim Y.M."/>
            <person name="Seo E."/>
            <person name="Kim K.T."/>
            <person name="Kim M.S."/>
            <person name="Lee J.M."/>
            <person name="Cheong K."/>
            <person name="Shin H.S."/>
            <person name="Kim S.B."/>
            <person name="Han K."/>
            <person name="Lee J."/>
            <person name="Park M."/>
            <person name="Lee H.A."/>
            <person name="Lee H.Y."/>
            <person name="Lee Y."/>
            <person name="Oh S."/>
            <person name="Lee J.H."/>
            <person name="Choi E."/>
            <person name="Choi E."/>
            <person name="Lee S.E."/>
            <person name="Jeon J."/>
            <person name="Kim H."/>
            <person name="Choi G."/>
            <person name="Song H."/>
            <person name="Lee J."/>
            <person name="Lee S.C."/>
            <person name="Kwon J.K."/>
            <person name="Lee H.Y."/>
            <person name="Koo N."/>
            <person name="Hong Y."/>
            <person name="Kim R.W."/>
            <person name="Kang W.H."/>
            <person name="Huh J.H."/>
            <person name="Kang B.C."/>
            <person name="Yang T.J."/>
            <person name="Lee Y.H."/>
            <person name="Bennetzen J.L."/>
            <person name="Choi D."/>
        </authorList>
    </citation>
    <scope>NUCLEOTIDE SEQUENCE [LARGE SCALE GENOMIC DNA]</scope>
    <source>
        <strain evidence="9">cv. CM334</strain>
    </source>
</reference>
<dbReference type="STRING" id="4072.A0A2G2ZCB4"/>
<feature type="compositionally biased region" description="Low complexity" evidence="6">
    <location>
        <begin position="279"/>
        <end position="291"/>
    </location>
</feature>
<dbReference type="GO" id="GO:0009736">
    <property type="term" value="P:cytokinin-activated signaling pathway"/>
    <property type="evidence" value="ECO:0007669"/>
    <property type="project" value="InterPro"/>
</dbReference>
<dbReference type="PANTHER" id="PTHR43874:SF192">
    <property type="entry name" value="TWO-COMPONENT RESPONSE REGULATOR-LIKE APRR1"/>
    <property type="match status" value="1"/>
</dbReference>
<dbReference type="Pfam" id="PF00072">
    <property type="entry name" value="Response_reg"/>
    <property type="match status" value="1"/>
</dbReference>
<sequence>MDTSESIVVNEDGSNIDHAMSNDMMDLSNVRVLLCDTDVESCHEVLALLKKCCYQVIPVCSAADALDALNSQGHCIDIVLAEASLLISNGAKIFNFIKLDVNIKHIPVIMMLDEDEIPLVLKGLMLGATDYLVKPLSSNELMKLWTHTKRKGSHMRPTGQPPADKGKGVASSSDSYQQTMLGFNDFTEATNHVRGYLGPNYYISPSLRQNPDQIPQYNLQKEIGKIIFCNHYFSMTENFKKLNAQKESLLMENTRLIKQIQLLEARFNQQTNVSKTDAQTQTQTQSSPSPQKMDEKGVHFPLNAQKSTVPDVGTASPVQMATGAEDNEHGNEECFKRDDLNANSPSVEELVKTFSIDHYPVRMQCDGATDLMGDLVVKKSCFGKYLDLPEDNNARFQMIMAWAFEDIPYLRQQVNYQEEVSCLRILRWLSAKTDKNAKFLHLFNPPRKHECSSCKCQDCKTKHDGMINAINALTASVKKMTSKRGVIPSKRISYPDTPLEIKTAKRRRKDTFKASSIIKKSKISTSLSLSYTDVQCARATEEQLELKKVDVTTTAEEHNMTVDNLSTAS</sequence>
<feature type="coiled-coil region" evidence="5">
    <location>
        <begin position="239"/>
        <end position="266"/>
    </location>
</feature>
<dbReference type="InterPro" id="IPR001789">
    <property type="entry name" value="Sig_transdc_resp-reg_receiver"/>
</dbReference>
<evidence type="ECO:0000313" key="9">
    <source>
        <dbReference type="Proteomes" id="UP000222542"/>
    </source>
</evidence>
<evidence type="ECO:0000256" key="4">
    <source>
        <dbReference type="PROSITE-ProRule" id="PRU00169"/>
    </source>
</evidence>
<evidence type="ECO:0000313" key="8">
    <source>
        <dbReference type="EMBL" id="PHT79628.1"/>
    </source>
</evidence>